<accession>A0A699VGB0</accession>
<protein>
    <recommendedName>
        <fullName evidence="2">Xylulose kinase-1</fullName>
    </recommendedName>
</protein>
<dbReference type="AlphaFoldDB" id="A0A699VGB0"/>
<proteinExistence type="predicted"/>
<organism evidence="1">
    <name type="scientific">Tanacetum cinerariifolium</name>
    <name type="common">Dalmatian daisy</name>
    <name type="synonym">Chrysanthemum cinerariifolium</name>
    <dbReference type="NCBI Taxonomy" id="118510"/>
    <lineage>
        <taxon>Eukaryota</taxon>
        <taxon>Viridiplantae</taxon>
        <taxon>Streptophyta</taxon>
        <taxon>Embryophyta</taxon>
        <taxon>Tracheophyta</taxon>
        <taxon>Spermatophyta</taxon>
        <taxon>Magnoliopsida</taxon>
        <taxon>eudicotyledons</taxon>
        <taxon>Gunneridae</taxon>
        <taxon>Pentapetalae</taxon>
        <taxon>asterids</taxon>
        <taxon>campanulids</taxon>
        <taxon>Asterales</taxon>
        <taxon>Asteraceae</taxon>
        <taxon>Asteroideae</taxon>
        <taxon>Anthemideae</taxon>
        <taxon>Anthemidinae</taxon>
        <taxon>Tanacetum</taxon>
    </lineage>
</organism>
<evidence type="ECO:0008006" key="2">
    <source>
        <dbReference type="Google" id="ProtNLM"/>
    </source>
</evidence>
<reference evidence="1" key="1">
    <citation type="journal article" date="2019" name="Sci. Rep.">
        <title>Draft genome of Tanacetum cinerariifolium, the natural source of mosquito coil.</title>
        <authorList>
            <person name="Yamashiro T."/>
            <person name="Shiraishi A."/>
            <person name="Satake H."/>
            <person name="Nakayama K."/>
        </authorList>
    </citation>
    <scope>NUCLEOTIDE SEQUENCE</scope>
</reference>
<name>A0A699VGB0_TANCI</name>
<gene>
    <name evidence="1" type="ORF">Tci_906524</name>
</gene>
<sequence length="107" mass="11948">MSTPTFAETHNLIALLEKPTESDGFEQIIAFLKANPIKYALTLSLTIYTLCIKQFWTSAKIKIVNEDVRLQALVNEKKVIVDAKGTTCLPNAAIFEGLERMGYEKPS</sequence>
<evidence type="ECO:0000313" key="1">
    <source>
        <dbReference type="EMBL" id="GFD34555.1"/>
    </source>
</evidence>
<dbReference type="EMBL" id="BKCJ011448130">
    <property type="protein sequence ID" value="GFD34555.1"/>
    <property type="molecule type" value="Genomic_DNA"/>
</dbReference>
<comment type="caution">
    <text evidence="1">The sequence shown here is derived from an EMBL/GenBank/DDBJ whole genome shotgun (WGS) entry which is preliminary data.</text>
</comment>